<accession>A0A1M7YV93</accession>
<sequence length="174" mass="20201">MGQIEYKSSVKSNCWHCHSNDCDLTDFKSGYGRVSAVVTCNVCFAKQVLSYESPRAVMITQSDKTVYRECIQKIELWSLNTLHNQWLNKVAKSGKVNEETAEQVVRDFGVTYPLEIFHLLPNYARLLVVESLDWHDELSLQNLHRIEDELRNEAETTYDLGWFIDVILRERGIL</sequence>
<dbReference type="RefSeq" id="WP_083601601.1">
    <property type="nucleotide sequence ID" value="NZ_AP024897.1"/>
</dbReference>
<keyword evidence="2" id="KW-1185">Reference proteome</keyword>
<gene>
    <name evidence="1" type="ORF">VQ7734_02369</name>
</gene>
<organism evidence="1 2">
    <name type="scientific">Vibrio quintilis</name>
    <dbReference type="NCBI Taxonomy" id="1117707"/>
    <lineage>
        <taxon>Bacteria</taxon>
        <taxon>Pseudomonadati</taxon>
        <taxon>Pseudomonadota</taxon>
        <taxon>Gammaproteobacteria</taxon>
        <taxon>Vibrionales</taxon>
        <taxon>Vibrionaceae</taxon>
        <taxon>Vibrio</taxon>
    </lineage>
</organism>
<dbReference type="OrthoDB" id="5905032at2"/>
<evidence type="ECO:0000313" key="1">
    <source>
        <dbReference type="EMBL" id="SHO56600.1"/>
    </source>
</evidence>
<dbReference type="STRING" id="1117707.VQ7734_02369"/>
<reference evidence="2" key="1">
    <citation type="submission" date="2016-12" db="EMBL/GenBank/DDBJ databases">
        <authorList>
            <person name="Rodrigo-Torres L."/>
            <person name="Arahal R.D."/>
            <person name="Lucena T."/>
        </authorList>
    </citation>
    <scope>NUCLEOTIDE SEQUENCE [LARGE SCALE GENOMIC DNA]</scope>
</reference>
<evidence type="ECO:0000313" key="2">
    <source>
        <dbReference type="Proteomes" id="UP000184600"/>
    </source>
</evidence>
<dbReference type="AlphaFoldDB" id="A0A1M7YV93"/>
<name>A0A1M7YV93_9VIBR</name>
<protein>
    <submittedName>
        <fullName evidence="1">Uncharacterized protein</fullName>
    </submittedName>
</protein>
<proteinExistence type="predicted"/>
<dbReference type="Proteomes" id="UP000184600">
    <property type="component" value="Unassembled WGS sequence"/>
</dbReference>
<dbReference type="EMBL" id="FRFG01000026">
    <property type="protein sequence ID" value="SHO56600.1"/>
    <property type="molecule type" value="Genomic_DNA"/>
</dbReference>